<organism evidence="4 5">
    <name type="scientific">Desulfosarcina ovata subsp. ovata</name>
    <dbReference type="NCBI Taxonomy" id="2752305"/>
    <lineage>
        <taxon>Bacteria</taxon>
        <taxon>Pseudomonadati</taxon>
        <taxon>Thermodesulfobacteriota</taxon>
        <taxon>Desulfobacteria</taxon>
        <taxon>Desulfobacterales</taxon>
        <taxon>Desulfosarcinaceae</taxon>
        <taxon>Desulfosarcina</taxon>
    </lineage>
</organism>
<dbReference type="PANTHER" id="PTHR16943:SF8">
    <property type="entry name" value="2-METHYLCITRATE DEHYDRATASE"/>
    <property type="match status" value="1"/>
</dbReference>
<feature type="domain" description="MmgE/PrpD C-terminal" evidence="3">
    <location>
        <begin position="257"/>
        <end position="419"/>
    </location>
</feature>
<dbReference type="RefSeq" id="WP_155312441.1">
    <property type="nucleotide sequence ID" value="NZ_AP021879.1"/>
</dbReference>
<accession>A0A5K8AG63</accession>
<dbReference type="PANTHER" id="PTHR16943">
    <property type="entry name" value="2-METHYLCITRATE DEHYDRATASE-RELATED"/>
    <property type="match status" value="1"/>
</dbReference>
<dbReference type="SUPFAM" id="SSF103378">
    <property type="entry name" value="2-methylcitrate dehydratase PrpD"/>
    <property type="match status" value="1"/>
</dbReference>
<evidence type="ECO:0000256" key="1">
    <source>
        <dbReference type="ARBA" id="ARBA00006174"/>
    </source>
</evidence>
<evidence type="ECO:0000313" key="4">
    <source>
        <dbReference type="EMBL" id="BBO91538.1"/>
    </source>
</evidence>
<dbReference type="Proteomes" id="UP000422108">
    <property type="component" value="Chromosome"/>
</dbReference>
<keyword evidence="5" id="KW-1185">Reference proteome</keyword>
<name>A0A5K8AG63_9BACT</name>
<evidence type="ECO:0000259" key="2">
    <source>
        <dbReference type="Pfam" id="PF03972"/>
    </source>
</evidence>
<dbReference type="InterPro" id="IPR045337">
    <property type="entry name" value="MmgE_PrpD_C"/>
</dbReference>
<comment type="similarity">
    <text evidence="1">Belongs to the PrpD family.</text>
</comment>
<dbReference type="Gene3D" id="1.10.4100.10">
    <property type="entry name" value="2-methylcitrate dehydratase PrpD"/>
    <property type="match status" value="1"/>
</dbReference>
<proteinExistence type="inferred from homology"/>
<sequence>MHGSILHAINFTLDTRWEDLPEAVQHQAKRCLLDTLGALIAGSQTPVAGIVRKTALEQFGGDQATIMVSGERVSAAGAALTNGFFGNALDIDDGYRNVKGHPGACALPPLLAAAEVAGNCSGREFLTALVVAYELGIRAGVIRHATYNTYHSSGSWGAIAGAAGAGRLIGLSPEKMVHAMGAAEYHAPIAPMMKGIDTPSMGKDSIGWGCMVAVLSALMARDGFTGIRPLFGDASDETWVKSLGQCWEMHSLYFKPHAACRWGQPAVLGATKIFREQRLTPERIRRIRVRTFEAATRLPDGHPENTEQAQYSLAFPVAAALLDGEVGPTQVLPPRLYDPHLLSLLDKVSTEIAPEFEAEFPAKAPAEVIVETTTGQSFCSGRMEAPWEPPDTLPTDADLENKFRWLTEPVIGRKRAGNLAQSIWSAERWESIDPMIAGCRAE</sequence>
<evidence type="ECO:0000313" key="5">
    <source>
        <dbReference type="Proteomes" id="UP000422108"/>
    </source>
</evidence>
<evidence type="ECO:0000259" key="3">
    <source>
        <dbReference type="Pfam" id="PF19305"/>
    </source>
</evidence>
<dbReference type="EMBL" id="AP021879">
    <property type="protein sequence ID" value="BBO91538.1"/>
    <property type="molecule type" value="Genomic_DNA"/>
</dbReference>
<feature type="domain" description="MmgE/PrpD N-terminal" evidence="2">
    <location>
        <begin position="10"/>
        <end position="231"/>
    </location>
</feature>
<dbReference type="InterPro" id="IPR036148">
    <property type="entry name" value="MmgE/PrpD_sf"/>
</dbReference>
<dbReference type="Pfam" id="PF03972">
    <property type="entry name" value="MmgE_PrpD_N"/>
    <property type="match status" value="1"/>
</dbReference>
<dbReference type="Pfam" id="PF19305">
    <property type="entry name" value="MmgE_PrpD_C"/>
    <property type="match status" value="1"/>
</dbReference>
<protein>
    <submittedName>
        <fullName evidence="4">2-methylcitrate dehydratase</fullName>
    </submittedName>
</protein>
<reference evidence="4 5" key="1">
    <citation type="submission" date="2019-11" db="EMBL/GenBank/DDBJ databases">
        <title>Comparative genomics of hydrocarbon-degrading Desulfosarcina strains.</title>
        <authorList>
            <person name="Watanabe M."/>
            <person name="Kojima H."/>
            <person name="Fukui M."/>
        </authorList>
    </citation>
    <scope>NUCLEOTIDE SEQUENCE [LARGE SCALE GENOMIC DNA]</scope>
    <source>
        <strain evidence="5">oXyS1</strain>
    </source>
</reference>
<gene>
    <name evidence="4" type="ORF">DSCOOX_47180</name>
</gene>
<dbReference type="AlphaFoldDB" id="A0A5K8AG63"/>
<dbReference type="GO" id="GO:0016829">
    <property type="term" value="F:lyase activity"/>
    <property type="evidence" value="ECO:0007669"/>
    <property type="project" value="InterPro"/>
</dbReference>
<dbReference type="InterPro" id="IPR042183">
    <property type="entry name" value="MmgE/PrpD_sf_1"/>
</dbReference>
<dbReference type="Gene3D" id="3.30.1330.120">
    <property type="entry name" value="2-methylcitrate dehydratase PrpD"/>
    <property type="match status" value="1"/>
</dbReference>
<dbReference type="InterPro" id="IPR045336">
    <property type="entry name" value="MmgE_PrpD_N"/>
</dbReference>
<dbReference type="InterPro" id="IPR042188">
    <property type="entry name" value="MmgE/PrpD_sf_2"/>
</dbReference>
<dbReference type="InterPro" id="IPR005656">
    <property type="entry name" value="MmgE_PrpD"/>
</dbReference>